<keyword evidence="2" id="KW-1185">Reference proteome</keyword>
<name>V5Z2M9_9GAMM</name>
<comment type="caution">
    <text evidence="1">The sequence shown here is derived from an EMBL/GenBank/DDBJ whole genome shotgun (WGS) entry which is preliminary data.</text>
</comment>
<gene>
    <name evidence="1" type="ORF">EPIR_0027</name>
</gene>
<sequence>MTGAFFIVCRLNPCHADSIQSFQPFPDISLRLFER</sequence>
<reference evidence="1 2" key="1">
    <citation type="journal article" date="2013" name="Syst. Appl. Microbiol.">
        <title>Phylogenetic position and virulence apparatus of the pear flower necrosis pathogen Erwinia piriflorinigrans CFBP 5888T as assessed by comparative genomics.</title>
        <authorList>
            <person name="Smits T.H."/>
            <person name="Rezzonico F."/>
            <person name="Lopez M.M."/>
            <person name="Blom J."/>
            <person name="Goesmann A."/>
            <person name="Frey J.E."/>
            <person name="Duffy B."/>
        </authorList>
    </citation>
    <scope>NUCLEOTIDE SEQUENCE [LARGE SCALE GENOMIC DNA]</scope>
    <source>
        <strain evidence="2">CFBP5888</strain>
    </source>
</reference>
<proteinExistence type="predicted"/>
<evidence type="ECO:0000313" key="2">
    <source>
        <dbReference type="Proteomes" id="UP000018217"/>
    </source>
</evidence>
<protein>
    <submittedName>
        <fullName evidence="1">Uncharacterized protein</fullName>
    </submittedName>
</protein>
<organism evidence="1 2">
    <name type="scientific">Erwinia piriflorinigrans CFBP 5888</name>
    <dbReference type="NCBI Taxonomy" id="1161919"/>
    <lineage>
        <taxon>Bacteria</taxon>
        <taxon>Pseudomonadati</taxon>
        <taxon>Pseudomonadota</taxon>
        <taxon>Gammaproteobacteria</taxon>
        <taxon>Enterobacterales</taxon>
        <taxon>Erwiniaceae</taxon>
        <taxon>Erwinia</taxon>
    </lineage>
</organism>
<accession>V5Z2M9</accession>
<dbReference type="EMBL" id="CAHS01000002">
    <property type="protein sequence ID" value="CCG85392.1"/>
    <property type="molecule type" value="Genomic_DNA"/>
</dbReference>
<dbReference type="AlphaFoldDB" id="V5Z2M9"/>
<dbReference type="Proteomes" id="UP000018217">
    <property type="component" value="Unassembled WGS sequence"/>
</dbReference>
<evidence type="ECO:0000313" key="1">
    <source>
        <dbReference type="EMBL" id="CCG85392.1"/>
    </source>
</evidence>